<dbReference type="Proteomes" id="UP000430345">
    <property type="component" value="Unassembled WGS sequence"/>
</dbReference>
<evidence type="ECO:0000313" key="2">
    <source>
        <dbReference type="Proteomes" id="UP000430345"/>
    </source>
</evidence>
<evidence type="ECO:0000313" key="1">
    <source>
        <dbReference type="EMBL" id="MPQ43163.1"/>
    </source>
</evidence>
<keyword evidence="2" id="KW-1185">Reference proteome</keyword>
<dbReference type="OrthoDB" id="1923891at2"/>
<gene>
    <name evidence="1" type="ORF">GBZ86_05225</name>
</gene>
<comment type="caution">
    <text evidence="1">The sequence shown here is derived from an EMBL/GenBank/DDBJ whole genome shotgun (WGS) entry which is preliminary data.</text>
</comment>
<dbReference type="AlphaFoldDB" id="A0A6I1MKC0"/>
<proteinExistence type="predicted"/>
<protein>
    <submittedName>
        <fullName evidence="1">Uncharacterized protein</fullName>
    </submittedName>
</protein>
<organism evidence="1 2">
    <name type="scientific">Clostridium tarantellae</name>
    <dbReference type="NCBI Taxonomy" id="39493"/>
    <lineage>
        <taxon>Bacteria</taxon>
        <taxon>Bacillati</taxon>
        <taxon>Bacillota</taxon>
        <taxon>Clostridia</taxon>
        <taxon>Eubacteriales</taxon>
        <taxon>Clostridiaceae</taxon>
        <taxon>Clostridium</taxon>
    </lineage>
</organism>
<reference evidence="1 2" key="1">
    <citation type="submission" date="2019-10" db="EMBL/GenBank/DDBJ databases">
        <title>The Genome Sequence of Clostridium tarantellae Isolated from Fish Brain.</title>
        <authorList>
            <person name="Bano L."/>
            <person name="Kiel M."/>
            <person name="Sales G."/>
            <person name="Doxey A.C."/>
            <person name="Mansfield M.J."/>
            <person name="Schiavone M."/>
            <person name="Rossetto O."/>
            <person name="Pirazzini M."/>
            <person name="Dobrindt U."/>
            <person name="Montecucco C."/>
        </authorList>
    </citation>
    <scope>NUCLEOTIDE SEQUENCE [LARGE SCALE GENOMIC DNA]</scope>
    <source>
        <strain evidence="1 2">DSM 3997</strain>
    </source>
</reference>
<sequence length="568" mass="67093">MNKINEADKKDKVIFNNSSVLDINFIENPMFISSIKEAITIGDLGTKCEKLQVSEEIKNILRKLLESQSRESLVVYRKWTDSKGNSKELLIANSLPTLGCFDIWNGLIGLFLNKLTPIAYDNLEKCFNIDIYEMEFTLYELSKFMGKSLGGYTTEKLKEELYTLCNSTYYSVERNMIFDKKNNEYLHIDEKGFSLIWDLTLNSRKDKSESSKDSKCKVVFNKVIIENIKYEYFKYLKPNVYFALPSKGIVRRLYTYILGSLYNTNKTENTIYLKRNYFVIGNKLPLYPLQRSKIKEKLNIALKHLINNGIITDYFYGDEIVLNNVKEDVLYIVFKGTKEDVITTLDKNALKNMLNNKEENNLLEIPKDIRKELFHIGVTENKVNEIMQKYDKWKLIQYILWIKEKAKESDKKPTNLAGLLIYALQTDTFKLELTHEYIVDFVKNEKAKLNKNTLTEEQIREKYEKYIDKEISKFMKEEDFIYEMFKENILTVIASTLDQKITQFKMIYNTCNNENDKKSIQKQLDELIEFKNNKEESQLFKQHIKKEIMVYRGLKDFNHFKLEISKTK</sequence>
<name>A0A6I1MKC0_9CLOT</name>
<dbReference type="EMBL" id="WHJC01000044">
    <property type="protein sequence ID" value="MPQ43163.1"/>
    <property type="molecule type" value="Genomic_DNA"/>
</dbReference>
<dbReference type="RefSeq" id="WP_152888438.1">
    <property type="nucleotide sequence ID" value="NZ_WHJC01000044.1"/>
</dbReference>
<accession>A0A6I1MKC0</accession>